<feature type="binding site" evidence="9">
    <location>
        <position position="203"/>
    </location>
    <ligand>
        <name>Zn(2+)</name>
        <dbReference type="ChEBI" id="CHEBI:29105"/>
        <label>2</label>
    </ligand>
</feature>
<keyword evidence="1 9" id="KW-0963">Cytoplasm</keyword>
<evidence type="ECO:0000256" key="7">
    <source>
        <dbReference type="ARBA" id="ARBA00023016"/>
    </source>
</evidence>
<dbReference type="InterPro" id="IPR012724">
    <property type="entry name" value="DnaJ"/>
</dbReference>
<reference evidence="15" key="1">
    <citation type="journal article" date="2019" name="Int. J. Syst. Evol. Microbiol.">
        <title>The Global Catalogue of Microorganisms (GCM) 10K type strain sequencing project: providing services to taxonomists for standard genome sequencing and annotation.</title>
        <authorList>
            <consortium name="The Broad Institute Genomics Platform"/>
            <consortium name="The Broad Institute Genome Sequencing Center for Infectious Disease"/>
            <person name="Wu L."/>
            <person name="Ma J."/>
        </authorList>
    </citation>
    <scope>NUCLEOTIDE SEQUENCE [LARGE SCALE GENOMIC DNA]</scope>
    <source>
        <strain evidence="15">JCM 13249</strain>
    </source>
</reference>
<comment type="subunit">
    <text evidence="9">Homodimer.</text>
</comment>
<feature type="repeat" description="CXXCXGXG motif" evidence="9">
    <location>
        <begin position="183"/>
        <end position="190"/>
    </location>
</feature>
<keyword evidence="4 9" id="KW-0677">Repeat</keyword>
<keyword evidence="2 9" id="KW-0235">DNA replication</keyword>
<feature type="domain" description="J" evidence="12">
    <location>
        <begin position="10"/>
        <end position="75"/>
    </location>
</feature>
<evidence type="ECO:0000313" key="15">
    <source>
        <dbReference type="Proteomes" id="UP001500655"/>
    </source>
</evidence>
<evidence type="ECO:0000256" key="6">
    <source>
        <dbReference type="ARBA" id="ARBA00022833"/>
    </source>
</evidence>
<dbReference type="InterPro" id="IPR001305">
    <property type="entry name" value="HSP_DnaJ_Cys-rich_dom"/>
</dbReference>
<dbReference type="InterPro" id="IPR008971">
    <property type="entry name" value="HSP40/DnaJ_pept-bd"/>
</dbReference>
<keyword evidence="3 9" id="KW-0479">Metal-binding</keyword>
<dbReference type="InterPro" id="IPR001623">
    <property type="entry name" value="DnaJ_domain"/>
</dbReference>
<feature type="region of interest" description="Disordered" evidence="11">
    <location>
        <begin position="86"/>
        <end position="125"/>
    </location>
</feature>
<gene>
    <name evidence="14" type="primary">dnaJ_1</name>
    <name evidence="9" type="synonym">dnaJ</name>
    <name evidence="14" type="ORF">GCM10009681_19220</name>
</gene>
<accession>A0ABP4W6F8</accession>
<dbReference type="SUPFAM" id="SSF46565">
    <property type="entry name" value="Chaperone J-domain"/>
    <property type="match status" value="1"/>
</dbReference>
<sequence length="412" mass="43218">MSSKDWLEKDFYAVLGVSKSATADEIKKAYRKLARENHPDHNPGNPEAEERFKAVSEAYDVLSDDRKRREYDEMRALFGAGAFRRSARSGGTGNTGGASTFDLSDLFGGQAGPPPPGGPAGDRRFGGAGFTDLFGTIFGGGPRAGRRSGPSKGADVEVEVVLDFGDAVHGATLPVTVRSPGVCDTCHGNGAKPGTQPRRCPVCDGVGLITSNQGSFSFSEPCRECQGVGTVVDEKCPECHGTGGVTKTRTLNVRIPPGVADGQKIRLAGRGEPGERGGPAGDLHLLVKVRPDTLFGRHGDDLTLTVPVTYPEAVLGADLRVPTLDGAVTVRVPPGTPTGRVLRVRGRGVPHRDGGAGDLLVTIEVTVPSALSPEARKALEDFALYSPKAPRGAIEDAVQRLAFRPGHGRGDT</sequence>
<feature type="binding site" evidence="9">
    <location>
        <position position="225"/>
    </location>
    <ligand>
        <name>Zn(2+)</name>
        <dbReference type="ChEBI" id="CHEBI:29105"/>
        <label>2</label>
    </ligand>
</feature>
<comment type="function">
    <text evidence="9">Participates actively in the response to hyperosmotic and heat shock by preventing the aggregation of stress-denatured proteins and by disaggregating proteins, also in an autonomous, DnaK-independent fashion. Unfolded proteins bind initially to DnaJ; upon interaction with the DnaJ-bound protein, DnaK hydrolyzes its bound ATP, resulting in the formation of a stable complex. GrpE releases ADP from DnaK; ATP binding to DnaK triggers the release of the substrate protein, thus completing the reaction cycle. Several rounds of ATP-dependent interactions between DnaJ, DnaK and GrpE are required for fully efficient folding. Also involved, together with DnaK and GrpE, in the DNA replication of plasmids through activation of initiation proteins.</text>
</comment>
<comment type="cofactor">
    <cofactor evidence="9">
        <name>Zn(2+)</name>
        <dbReference type="ChEBI" id="CHEBI:29105"/>
    </cofactor>
    <text evidence="9">Binds 2 Zn(2+) ions per monomer.</text>
</comment>
<dbReference type="Pfam" id="PF00684">
    <property type="entry name" value="DnaJ_CXXCXGXG"/>
    <property type="match status" value="1"/>
</dbReference>
<dbReference type="InterPro" id="IPR018253">
    <property type="entry name" value="DnaJ_domain_CS"/>
</dbReference>
<comment type="caution">
    <text evidence="14">The sequence shown here is derived from an EMBL/GenBank/DDBJ whole genome shotgun (WGS) entry which is preliminary data.</text>
</comment>
<dbReference type="SUPFAM" id="SSF57938">
    <property type="entry name" value="DnaJ/Hsp40 cysteine-rich domain"/>
    <property type="match status" value="1"/>
</dbReference>
<feature type="repeat" description="CXXCXGXG motif" evidence="9">
    <location>
        <begin position="200"/>
        <end position="207"/>
    </location>
</feature>
<dbReference type="RefSeq" id="WP_344079054.1">
    <property type="nucleotide sequence ID" value="NZ_BAAALS010000007.1"/>
</dbReference>
<keyword evidence="15" id="KW-1185">Reference proteome</keyword>
<feature type="repeat" description="CXXCXGXG motif" evidence="9">
    <location>
        <begin position="236"/>
        <end position="243"/>
    </location>
</feature>
<evidence type="ECO:0000256" key="4">
    <source>
        <dbReference type="ARBA" id="ARBA00022737"/>
    </source>
</evidence>
<dbReference type="PROSITE" id="PS00636">
    <property type="entry name" value="DNAJ_1"/>
    <property type="match status" value="1"/>
</dbReference>
<dbReference type="PANTHER" id="PTHR43096:SF54">
    <property type="entry name" value="CHAPERONE PROTEIN DNAJ 1"/>
    <property type="match status" value="1"/>
</dbReference>
<comment type="domain">
    <text evidence="9">The J domain is necessary and sufficient to stimulate DnaK ATPase activity. Zinc center 1 plays an important role in the autonomous, DnaK-independent chaperone activity of DnaJ. Zinc center 2 is essential for interaction with DnaK and for DnaJ activity.</text>
</comment>
<feature type="binding site" evidence="9">
    <location>
        <position position="186"/>
    </location>
    <ligand>
        <name>Zn(2+)</name>
        <dbReference type="ChEBI" id="CHEBI:29105"/>
        <label>1</label>
    </ligand>
</feature>
<feature type="repeat" description="CXXCXGXG motif" evidence="9">
    <location>
        <begin position="222"/>
        <end position="229"/>
    </location>
</feature>
<keyword evidence="6 9" id="KW-0862">Zinc</keyword>
<evidence type="ECO:0000256" key="2">
    <source>
        <dbReference type="ARBA" id="ARBA00022705"/>
    </source>
</evidence>
<evidence type="ECO:0000256" key="9">
    <source>
        <dbReference type="HAMAP-Rule" id="MF_01152"/>
    </source>
</evidence>
<keyword evidence="7 9" id="KW-0346">Stress response</keyword>
<name>A0ABP4W6F8_9ACTN</name>
<evidence type="ECO:0000256" key="11">
    <source>
        <dbReference type="SAM" id="MobiDB-lite"/>
    </source>
</evidence>
<dbReference type="SMART" id="SM00271">
    <property type="entry name" value="DnaJ"/>
    <property type="match status" value="1"/>
</dbReference>
<feature type="binding site" evidence="9">
    <location>
        <position position="200"/>
    </location>
    <ligand>
        <name>Zn(2+)</name>
        <dbReference type="ChEBI" id="CHEBI:29105"/>
        <label>2</label>
    </ligand>
</feature>
<keyword evidence="5 9" id="KW-0863">Zinc-finger</keyword>
<dbReference type="Gene3D" id="1.10.287.110">
    <property type="entry name" value="DnaJ domain"/>
    <property type="match status" value="1"/>
</dbReference>
<protein>
    <recommendedName>
        <fullName evidence="9">Chaperone protein DnaJ</fullName>
    </recommendedName>
</protein>
<organism evidence="14 15">
    <name type="scientific">Luedemannella helvata</name>
    <dbReference type="NCBI Taxonomy" id="349315"/>
    <lineage>
        <taxon>Bacteria</taxon>
        <taxon>Bacillati</taxon>
        <taxon>Actinomycetota</taxon>
        <taxon>Actinomycetes</taxon>
        <taxon>Micromonosporales</taxon>
        <taxon>Micromonosporaceae</taxon>
        <taxon>Luedemannella</taxon>
    </lineage>
</organism>
<feature type="domain" description="CR-type" evidence="13">
    <location>
        <begin position="170"/>
        <end position="248"/>
    </location>
</feature>
<evidence type="ECO:0000256" key="8">
    <source>
        <dbReference type="ARBA" id="ARBA00023186"/>
    </source>
</evidence>
<dbReference type="InterPro" id="IPR002939">
    <property type="entry name" value="DnaJ_C"/>
</dbReference>
<dbReference type="HAMAP" id="MF_01152">
    <property type="entry name" value="DnaJ"/>
    <property type="match status" value="1"/>
</dbReference>
<feature type="binding site" evidence="9">
    <location>
        <position position="183"/>
    </location>
    <ligand>
        <name>Zn(2+)</name>
        <dbReference type="ChEBI" id="CHEBI:29105"/>
        <label>1</label>
    </ligand>
</feature>
<dbReference type="PRINTS" id="PR00625">
    <property type="entry name" value="JDOMAIN"/>
</dbReference>
<dbReference type="Gene3D" id="2.60.260.20">
    <property type="entry name" value="Urease metallochaperone UreE, N-terminal domain"/>
    <property type="match status" value="2"/>
</dbReference>
<evidence type="ECO:0000256" key="10">
    <source>
        <dbReference type="PROSITE-ProRule" id="PRU00546"/>
    </source>
</evidence>
<feature type="binding site" evidence="9">
    <location>
        <position position="239"/>
    </location>
    <ligand>
        <name>Zn(2+)</name>
        <dbReference type="ChEBI" id="CHEBI:29105"/>
        <label>1</label>
    </ligand>
</feature>
<feature type="zinc finger region" description="CR-type" evidence="10">
    <location>
        <begin position="170"/>
        <end position="248"/>
    </location>
</feature>
<evidence type="ECO:0000256" key="5">
    <source>
        <dbReference type="ARBA" id="ARBA00022771"/>
    </source>
</evidence>
<feature type="binding site" evidence="9">
    <location>
        <position position="236"/>
    </location>
    <ligand>
        <name>Zn(2+)</name>
        <dbReference type="ChEBI" id="CHEBI:29105"/>
        <label>1</label>
    </ligand>
</feature>
<dbReference type="NCBIfam" id="TIGR02349">
    <property type="entry name" value="DnaJ_bact"/>
    <property type="match status" value="1"/>
</dbReference>
<dbReference type="PROSITE" id="PS51188">
    <property type="entry name" value="ZF_CR"/>
    <property type="match status" value="1"/>
</dbReference>
<dbReference type="EMBL" id="BAAALS010000007">
    <property type="protein sequence ID" value="GAA1748140.1"/>
    <property type="molecule type" value="Genomic_DNA"/>
</dbReference>
<evidence type="ECO:0000259" key="12">
    <source>
        <dbReference type="PROSITE" id="PS50076"/>
    </source>
</evidence>
<dbReference type="SUPFAM" id="SSF49493">
    <property type="entry name" value="HSP40/DnaJ peptide-binding domain"/>
    <property type="match status" value="2"/>
</dbReference>
<dbReference type="Pfam" id="PF00226">
    <property type="entry name" value="DnaJ"/>
    <property type="match status" value="1"/>
</dbReference>
<evidence type="ECO:0000259" key="13">
    <source>
        <dbReference type="PROSITE" id="PS51188"/>
    </source>
</evidence>
<evidence type="ECO:0000256" key="3">
    <source>
        <dbReference type="ARBA" id="ARBA00022723"/>
    </source>
</evidence>
<evidence type="ECO:0000313" key="14">
    <source>
        <dbReference type="EMBL" id="GAA1748140.1"/>
    </source>
</evidence>
<dbReference type="PANTHER" id="PTHR43096">
    <property type="entry name" value="DNAJ HOMOLOG 1, MITOCHONDRIAL-RELATED"/>
    <property type="match status" value="1"/>
</dbReference>
<dbReference type="InterPro" id="IPR036869">
    <property type="entry name" value="J_dom_sf"/>
</dbReference>
<evidence type="ECO:0000256" key="1">
    <source>
        <dbReference type="ARBA" id="ARBA00022490"/>
    </source>
</evidence>
<dbReference type="CDD" id="cd10747">
    <property type="entry name" value="DnaJ_C"/>
    <property type="match status" value="1"/>
</dbReference>
<dbReference type="Proteomes" id="UP001500655">
    <property type="component" value="Unassembled WGS sequence"/>
</dbReference>
<dbReference type="Gene3D" id="2.10.230.10">
    <property type="entry name" value="Heat shock protein DnaJ, cysteine-rich domain"/>
    <property type="match status" value="1"/>
</dbReference>
<proteinExistence type="inferred from homology"/>
<comment type="subcellular location">
    <subcellularLocation>
        <location evidence="9">Cytoplasm</location>
    </subcellularLocation>
</comment>
<dbReference type="Pfam" id="PF01556">
    <property type="entry name" value="DnaJ_C"/>
    <property type="match status" value="1"/>
</dbReference>
<comment type="similarity">
    <text evidence="9">Belongs to the DnaJ family.</text>
</comment>
<feature type="binding site" evidence="9">
    <location>
        <position position="222"/>
    </location>
    <ligand>
        <name>Zn(2+)</name>
        <dbReference type="ChEBI" id="CHEBI:29105"/>
        <label>2</label>
    </ligand>
</feature>
<dbReference type="CDD" id="cd10719">
    <property type="entry name" value="DnaJ_zf"/>
    <property type="match status" value="1"/>
</dbReference>
<dbReference type="InterPro" id="IPR036410">
    <property type="entry name" value="HSP_DnaJ_Cys-rich_dom_sf"/>
</dbReference>
<dbReference type="CDD" id="cd06257">
    <property type="entry name" value="DnaJ"/>
    <property type="match status" value="1"/>
</dbReference>
<dbReference type="PROSITE" id="PS50076">
    <property type="entry name" value="DNAJ_2"/>
    <property type="match status" value="1"/>
</dbReference>
<dbReference type="NCBIfam" id="NF008035">
    <property type="entry name" value="PRK10767.1"/>
    <property type="match status" value="1"/>
</dbReference>
<keyword evidence="8 9" id="KW-0143">Chaperone</keyword>